<proteinExistence type="predicted"/>
<organism evidence="1 2">
    <name type="scientific">Micromonospora pisi</name>
    <dbReference type="NCBI Taxonomy" id="589240"/>
    <lineage>
        <taxon>Bacteria</taxon>
        <taxon>Bacillati</taxon>
        <taxon>Actinomycetota</taxon>
        <taxon>Actinomycetes</taxon>
        <taxon>Micromonosporales</taxon>
        <taxon>Micromonosporaceae</taxon>
        <taxon>Micromonospora</taxon>
    </lineage>
</organism>
<dbReference type="Proteomes" id="UP000277671">
    <property type="component" value="Unassembled WGS sequence"/>
</dbReference>
<gene>
    <name evidence="1" type="ORF">BDK92_0507</name>
</gene>
<name>A0A495JBU7_9ACTN</name>
<evidence type="ECO:0000313" key="2">
    <source>
        <dbReference type="Proteomes" id="UP000277671"/>
    </source>
</evidence>
<keyword evidence="2" id="KW-1185">Reference proteome</keyword>
<accession>A0A495JBU7</accession>
<dbReference type="EMBL" id="RBKT01000001">
    <property type="protein sequence ID" value="RKR86283.1"/>
    <property type="molecule type" value="Genomic_DNA"/>
</dbReference>
<evidence type="ECO:0000313" key="1">
    <source>
        <dbReference type="EMBL" id="RKR86283.1"/>
    </source>
</evidence>
<reference evidence="1 2" key="1">
    <citation type="submission" date="2018-10" db="EMBL/GenBank/DDBJ databases">
        <title>Sequencing the genomes of 1000 actinobacteria strains.</title>
        <authorList>
            <person name="Klenk H.-P."/>
        </authorList>
    </citation>
    <scope>NUCLEOTIDE SEQUENCE [LARGE SCALE GENOMIC DNA]</scope>
    <source>
        <strain evidence="1 2">DSM 45175</strain>
    </source>
</reference>
<protein>
    <submittedName>
        <fullName evidence="1">Uncharacterized protein</fullName>
    </submittedName>
</protein>
<dbReference type="AlphaFoldDB" id="A0A495JBU7"/>
<comment type="caution">
    <text evidence="1">The sequence shown here is derived from an EMBL/GenBank/DDBJ whole genome shotgun (WGS) entry which is preliminary data.</text>
</comment>
<sequence length="84" mass="9667">MTDPHWVIHLPTLLTTRDRATALVEALRRSLSHLPQLDFGEVTVSPEDNQRRRHLVYCNRSLDHGRRCRLPDQHRAECESDGGG</sequence>
<dbReference type="RefSeq" id="WP_211349027.1">
    <property type="nucleotide sequence ID" value="NZ_RBKT01000001.1"/>
</dbReference>